<reference evidence="1" key="2">
    <citation type="journal article" date="2015" name="Data Brief">
        <title>Shoot transcriptome of the giant reed, Arundo donax.</title>
        <authorList>
            <person name="Barrero R.A."/>
            <person name="Guerrero F.D."/>
            <person name="Moolhuijzen P."/>
            <person name="Goolsby J.A."/>
            <person name="Tidwell J."/>
            <person name="Bellgard S.E."/>
            <person name="Bellgard M.I."/>
        </authorList>
    </citation>
    <scope>NUCLEOTIDE SEQUENCE</scope>
    <source>
        <tissue evidence="1">Shoot tissue taken approximately 20 cm above the soil surface</tissue>
    </source>
</reference>
<evidence type="ECO:0000313" key="1">
    <source>
        <dbReference type="EMBL" id="JAE30139.1"/>
    </source>
</evidence>
<organism evidence="1">
    <name type="scientific">Arundo donax</name>
    <name type="common">Giant reed</name>
    <name type="synonym">Donax arundinaceus</name>
    <dbReference type="NCBI Taxonomy" id="35708"/>
    <lineage>
        <taxon>Eukaryota</taxon>
        <taxon>Viridiplantae</taxon>
        <taxon>Streptophyta</taxon>
        <taxon>Embryophyta</taxon>
        <taxon>Tracheophyta</taxon>
        <taxon>Spermatophyta</taxon>
        <taxon>Magnoliopsida</taxon>
        <taxon>Liliopsida</taxon>
        <taxon>Poales</taxon>
        <taxon>Poaceae</taxon>
        <taxon>PACMAD clade</taxon>
        <taxon>Arundinoideae</taxon>
        <taxon>Arundineae</taxon>
        <taxon>Arundo</taxon>
    </lineage>
</organism>
<sequence length="68" mass="7473">MWKRATSLIQRHHRSALGPRFPAASAAAAAASLRRTPPRFFSTLGVAPIPFLIRSGRVPDLIGRLRLL</sequence>
<proteinExistence type="predicted"/>
<reference evidence="1" key="1">
    <citation type="submission" date="2014-09" db="EMBL/GenBank/DDBJ databases">
        <authorList>
            <person name="Magalhaes I.L.F."/>
            <person name="Oliveira U."/>
            <person name="Santos F.R."/>
            <person name="Vidigal T.H.D.A."/>
            <person name="Brescovit A.D."/>
            <person name="Santos A.J."/>
        </authorList>
    </citation>
    <scope>NUCLEOTIDE SEQUENCE</scope>
    <source>
        <tissue evidence="1">Shoot tissue taken approximately 20 cm above the soil surface</tissue>
    </source>
</reference>
<dbReference type="AlphaFoldDB" id="A0A0A9H2X9"/>
<protein>
    <submittedName>
        <fullName evidence="1">Uncharacterized protein</fullName>
    </submittedName>
</protein>
<accession>A0A0A9H2X9</accession>
<dbReference type="EMBL" id="GBRH01167757">
    <property type="protein sequence ID" value="JAE30139.1"/>
    <property type="molecule type" value="Transcribed_RNA"/>
</dbReference>
<name>A0A0A9H2X9_ARUDO</name>